<dbReference type="RefSeq" id="WP_307322406.1">
    <property type="nucleotide sequence ID" value="NZ_JAUSUG010000003.1"/>
</dbReference>
<keyword evidence="3 7" id="KW-0812">Transmembrane</keyword>
<feature type="transmembrane region" description="Helical" evidence="7">
    <location>
        <begin position="385"/>
        <end position="405"/>
    </location>
</feature>
<comment type="caution">
    <text evidence="10">The sequence shown here is derived from an EMBL/GenBank/DDBJ whole genome shotgun (WGS) entry which is preliminary data.</text>
</comment>
<evidence type="ECO:0000259" key="8">
    <source>
        <dbReference type="Pfam" id="PF02687"/>
    </source>
</evidence>
<evidence type="ECO:0000256" key="5">
    <source>
        <dbReference type="ARBA" id="ARBA00023136"/>
    </source>
</evidence>
<feature type="transmembrane region" description="Helical" evidence="7">
    <location>
        <begin position="335"/>
        <end position="365"/>
    </location>
</feature>
<dbReference type="EMBL" id="JAUSUG010000003">
    <property type="protein sequence ID" value="MDQ0253570.1"/>
    <property type="molecule type" value="Genomic_DNA"/>
</dbReference>
<evidence type="ECO:0000256" key="4">
    <source>
        <dbReference type="ARBA" id="ARBA00022989"/>
    </source>
</evidence>
<dbReference type="InterPro" id="IPR025857">
    <property type="entry name" value="MacB_PCD"/>
</dbReference>
<evidence type="ECO:0000256" key="7">
    <source>
        <dbReference type="SAM" id="Phobius"/>
    </source>
</evidence>
<keyword evidence="4 7" id="KW-1133">Transmembrane helix</keyword>
<dbReference type="InterPro" id="IPR050250">
    <property type="entry name" value="Macrolide_Exporter_MacB"/>
</dbReference>
<feature type="transmembrane region" description="Helical" evidence="7">
    <location>
        <begin position="462"/>
        <end position="482"/>
    </location>
</feature>
<feature type="transmembrane region" description="Helical" evidence="7">
    <location>
        <begin position="284"/>
        <end position="307"/>
    </location>
</feature>
<accession>A0ABT9ZTT0</accession>
<gene>
    <name evidence="10" type="ORF">J2S74_000942</name>
</gene>
<evidence type="ECO:0000256" key="3">
    <source>
        <dbReference type="ARBA" id="ARBA00022692"/>
    </source>
</evidence>
<name>A0ABT9ZTT0_9BACI</name>
<comment type="similarity">
    <text evidence="6">Belongs to the ABC-4 integral membrane protein family.</text>
</comment>
<keyword evidence="5 7" id="KW-0472">Membrane</keyword>
<proteinExistence type="inferred from homology"/>
<organism evidence="10 11">
    <name type="scientific">Evansella vedderi</name>
    <dbReference type="NCBI Taxonomy" id="38282"/>
    <lineage>
        <taxon>Bacteria</taxon>
        <taxon>Bacillati</taxon>
        <taxon>Bacillota</taxon>
        <taxon>Bacilli</taxon>
        <taxon>Bacillales</taxon>
        <taxon>Bacillaceae</taxon>
        <taxon>Evansella</taxon>
    </lineage>
</organism>
<comment type="subcellular location">
    <subcellularLocation>
        <location evidence="1">Cell membrane</location>
        <topology evidence="1">Multi-pass membrane protein</topology>
    </subcellularLocation>
</comment>
<dbReference type="PANTHER" id="PTHR30572">
    <property type="entry name" value="MEMBRANE COMPONENT OF TRANSPORTER-RELATED"/>
    <property type="match status" value="1"/>
</dbReference>
<feature type="transmembrane region" description="Helical" evidence="7">
    <location>
        <begin position="731"/>
        <end position="755"/>
    </location>
</feature>
<evidence type="ECO:0000313" key="11">
    <source>
        <dbReference type="Proteomes" id="UP001230005"/>
    </source>
</evidence>
<evidence type="ECO:0000256" key="1">
    <source>
        <dbReference type="ARBA" id="ARBA00004651"/>
    </source>
</evidence>
<protein>
    <submittedName>
        <fullName evidence="10">ABC transport system permease protein</fullName>
    </submittedName>
</protein>
<evidence type="ECO:0000256" key="6">
    <source>
        <dbReference type="ARBA" id="ARBA00038076"/>
    </source>
</evidence>
<reference evidence="10 11" key="1">
    <citation type="submission" date="2023-07" db="EMBL/GenBank/DDBJ databases">
        <title>Genomic Encyclopedia of Type Strains, Phase IV (KMG-IV): sequencing the most valuable type-strain genomes for metagenomic binning, comparative biology and taxonomic classification.</title>
        <authorList>
            <person name="Goeker M."/>
        </authorList>
    </citation>
    <scope>NUCLEOTIDE SEQUENCE [LARGE SCALE GENOMIC DNA]</scope>
    <source>
        <strain evidence="10 11">DSM 9768</strain>
    </source>
</reference>
<dbReference type="Proteomes" id="UP001230005">
    <property type="component" value="Unassembled WGS sequence"/>
</dbReference>
<dbReference type="InterPro" id="IPR003838">
    <property type="entry name" value="ABC3_permease_C"/>
</dbReference>
<feature type="domain" description="ABC3 transporter permease C-terminal" evidence="8">
    <location>
        <begin position="742"/>
        <end position="858"/>
    </location>
</feature>
<keyword evidence="11" id="KW-1185">Reference proteome</keyword>
<evidence type="ECO:0000313" key="10">
    <source>
        <dbReference type="EMBL" id="MDQ0253570.1"/>
    </source>
</evidence>
<dbReference type="Pfam" id="PF12704">
    <property type="entry name" value="MacB_PCD"/>
    <property type="match status" value="1"/>
</dbReference>
<dbReference type="PANTHER" id="PTHR30572:SF4">
    <property type="entry name" value="ABC TRANSPORTER PERMEASE YTRF"/>
    <property type="match status" value="1"/>
</dbReference>
<feature type="transmembrane region" description="Helical" evidence="7">
    <location>
        <begin position="828"/>
        <end position="848"/>
    </location>
</feature>
<evidence type="ECO:0000256" key="2">
    <source>
        <dbReference type="ARBA" id="ARBA00022475"/>
    </source>
</evidence>
<sequence>MNIVNKLTLRHLKENKRRTLVTIIGTIISVAMITAVSTLVVSFFDLMQRHEIAQSGEWHVQYHGVDQEQVETIQNDKNTKDVILSNDRGYAYLEGSENQYKPYLFIRQYDENGFEHFPITLSEGRFPEKENEIVISEEIANNANIHYEIGEELTLDVGDRYGTGEYTQQLNQTYSLMHTDGEIAETLENVTTETYTIVGTVERPTWEPSWAPGYTIVGYLDKDRLVEGDTVRVSVVLNSIHRNLFTDAEALAQAMGLTDESVQYNTSLLRYYGVTNDDRLRATLYSLSTIIISIIIVGSVALIYNAFAISVSERSRHLGMLSSVGATKRQKRNSVFFEGTVIGAISIPIGILAGIGGIGITFYFINRFIEDALGISERFMLTVTSGSIIVACFVSILTIFISTYIPAKRASKISAIDAIRQTADIKLTRKGVKTTKLVRKVFGIEGELGLKNLKRNKRKYKVTVFSLVVSIVLFLTVSFFTYSLEKSVELSSQGVNYDIQVYAGGKLTSKDEGIVNSITQLQDVTDFSRVKETQLNSWIEEQQINKILKENLQYNPEILKDDKYPYYISIHGLDEDSLREYASEVGVDPEAYFHTEEKMAIIVDTIQYHDWESGRYIETKAIHANVGETLELFYENWETNESVFVNEVEIGLLTDVVPMGIFTANLGGLNVIVSDNVFVELVRTEERIHYNNYIYLNSSKPLDTQYQIEELKTNQMTVYNHHRARQQDRQMMMLMSVFIYGFIVLITAISIANIFNTISTSISLRKREFAMLKSVGMTPKSFMKMINYESIFYGVKSLLYGLPISIGIMYLFYRSMMHTFSYQFEIPWISIIYVIVAVFIIVAAAMLYSTSKVRKENIIETLKQENI</sequence>
<feature type="domain" description="ABC3 transporter permease C-terminal" evidence="8">
    <location>
        <begin position="290"/>
        <end position="414"/>
    </location>
</feature>
<feature type="transmembrane region" description="Helical" evidence="7">
    <location>
        <begin position="790"/>
        <end position="813"/>
    </location>
</feature>
<feature type="transmembrane region" description="Helical" evidence="7">
    <location>
        <begin position="20"/>
        <end position="44"/>
    </location>
</feature>
<evidence type="ECO:0000259" key="9">
    <source>
        <dbReference type="Pfam" id="PF12704"/>
    </source>
</evidence>
<keyword evidence="2" id="KW-1003">Cell membrane</keyword>
<dbReference type="Pfam" id="PF02687">
    <property type="entry name" value="FtsX"/>
    <property type="match status" value="2"/>
</dbReference>
<feature type="domain" description="MacB-like periplasmic core" evidence="9">
    <location>
        <begin position="19"/>
        <end position="202"/>
    </location>
</feature>